<dbReference type="SUPFAM" id="SSF53335">
    <property type="entry name" value="S-adenosyl-L-methionine-dependent methyltransferases"/>
    <property type="match status" value="1"/>
</dbReference>
<evidence type="ECO:0000259" key="4">
    <source>
        <dbReference type="PROSITE" id="PS51165"/>
    </source>
</evidence>
<dbReference type="CDD" id="cd11715">
    <property type="entry name" value="THUMP_AdoMetMT"/>
    <property type="match status" value="1"/>
</dbReference>
<reference evidence="5 6" key="1">
    <citation type="journal article" date="2020" name="Biotechnol. Biofuels">
        <title>New insights from the biogas microbiome by comprehensive genome-resolved metagenomics of nearly 1600 species originating from multiple anaerobic digesters.</title>
        <authorList>
            <person name="Campanaro S."/>
            <person name="Treu L."/>
            <person name="Rodriguez-R L.M."/>
            <person name="Kovalovszki A."/>
            <person name="Ziels R.M."/>
            <person name="Maus I."/>
            <person name="Zhu X."/>
            <person name="Kougias P.G."/>
            <person name="Basile A."/>
            <person name="Luo G."/>
            <person name="Schluter A."/>
            <person name="Konstantinidis K.T."/>
            <person name="Angelidaki I."/>
        </authorList>
    </citation>
    <scope>NUCLEOTIDE SEQUENCE [LARGE SCALE GENOMIC DNA]</scope>
    <source>
        <strain evidence="5">AS27yjCOA_157</strain>
    </source>
</reference>
<organism evidence="5 6">
    <name type="scientific">Methanothrix soehngenii</name>
    <name type="common">Methanosaeta concilii</name>
    <dbReference type="NCBI Taxonomy" id="2223"/>
    <lineage>
        <taxon>Archaea</taxon>
        <taxon>Methanobacteriati</taxon>
        <taxon>Methanobacteriota</taxon>
        <taxon>Stenosarchaea group</taxon>
        <taxon>Methanomicrobia</taxon>
        <taxon>Methanotrichales</taxon>
        <taxon>Methanotrichaceae</taxon>
        <taxon>Methanothrix</taxon>
    </lineage>
</organism>
<gene>
    <name evidence="5" type="ORF">GX426_08250</name>
</gene>
<keyword evidence="3" id="KW-0694">RNA-binding</keyword>
<dbReference type="GO" id="GO:0030488">
    <property type="term" value="P:tRNA methylation"/>
    <property type="evidence" value="ECO:0007669"/>
    <property type="project" value="TreeGrafter"/>
</dbReference>
<evidence type="ECO:0000256" key="3">
    <source>
        <dbReference type="PROSITE-ProRule" id="PRU00529"/>
    </source>
</evidence>
<dbReference type="RefSeq" id="WP_273278500.1">
    <property type="nucleotide sequence ID" value="NZ_CAJYDL010000001.1"/>
</dbReference>
<dbReference type="PANTHER" id="PTHR14911:SF21">
    <property type="entry name" value="N2-METHYLGUANOSINE TRNA METHYLTRANSFERASE"/>
    <property type="match status" value="1"/>
</dbReference>
<dbReference type="EMBL" id="JAAYUN010000142">
    <property type="protein sequence ID" value="NLJ23083.1"/>
    <property type="molecule type" value="Genomic_DNA"/>
</dbReference>
<dbReference type="Pfam" id="PF01170">
    <property type="entry name" value="UPF0020"/>
    <property type="match status" value="1"/>
</dbReference>
<dbReference type="Gene3D" id="3.30.2130.30">
    <property type="match status" value="1"/>
</dbReference>
<dbReference type="PROSITE" id="PS51165">
    <property type="entry name" value="THUMP"/>
    <property type="match status" value="1"/>
</dbReference>
<dbReference type="SMART" id="SM00981">
    <property type="entry name" value="THUMP"/>
    <property type="match status" value="1"/>
</dbReference>
<evidence type="ECO:0000256" key="2">
    <source>
        <dbReference type="ARBA" id="ARBA00022691"/>
    </source>
</evidence>
<protein>
    <submittedName>
        <fullName evidence="5">RNA methyltransferase</fullName>
    </submittedName>
</protein>
<name>A0A7K4AJD1_METSH</name>
<dbReference type="Proteomes" id="UP000544742">
    <property type="component" value="Unassembled WGS sequence"/>
</dbReference>
<dbReference type="InterPro" id="IPR029063">
    <property type="entry name" value="SAM-dependent_MTases_sf"/>
</dbReference>
<keyword evidence="1 5" id="KW-0489">Methyltransferase</keyword>
<dbReference type="InterPro" id="IPR004114">
    <property type="entry name" value="THUMP_dom"/>
</dbReference>
<dbReference type="PANTHER" id="PTHR14911">
    <property type="entry name" value="THUMP DOMAIN-CONTAINING"/>
    <property type="match status" value="1"/>
</dbReference>
<proteinExistence type="predicted"/>
<evidence type="ECO:0000256" key="1">
    <source>
        <dbReference type="ARBA" id="ARBA00022603"/>
    </source>
</evidence>
<keyword evidence="5" id="KW-0808">Transferase</keyword>
<dbReference type="InterPro" id="IPR000241">
    <property type="entry name" value="RlmKL-like_Mtase"/>
</dbReference>
<evidence type="ECO:0000313" key="5">
    <source>
        <dbReference type="EMBL" id="NLJ23083.1"/>
    </source>
</evidence>
<dbReference type="SUPFAM" id="SSF143437">
    <property type="entry name" value="THUMP domain-like"/>
    <property type="match status" value="1"/>
</dbReference>
<dbReference type="GO" id="GO:0003723">
    <property type="term" value="F:RNA binding"/>
    <property type="evidence" value="ECO:0007669"/>
    <property type="project" value="UniProtKB-UniRule"/>
</dbReference>
<feature type="domain" description="THUMP" evidence="4">
    <location>
        <begin position="47"/>
        <end position="147"/>
    </location>
</feature>
<sequence length="339" mass="37742">MKRYAFELSGEHESLPRCEAIALVEIFSDRYREQSYLDQCLIVEAEGLDVRALGDRLAMTHRIIEVMAICEADLEDLARSVALLSLPDESYRIRARRIKNASPRADAVEHEIGRVLLGKGIRADLKSPNIELRAVITSGKIILGVEVARIDRSSFEARRPHLKPFFHPGVLMPRMARSLVNLTQIRAGERLLDPFAGTCGILVEACLMGIECLGIEAQGRLVKGAICNLENMNCALVLGDAKRLALKDASIYGAVLDIPYGRSARILASSKEDLLKESLSELFRVIRPGRRMVIVADGPIDSQISNAGFRVIQSHLDRVHRSLIRHIFLCQREEGKDSI</sequence>
<accession>A0A7K4AJD1</accession>
<comment type="caution">
    <text evidence="5">The sequence shown here is derived from an EMBL/GenBank/DDBJ whole genome shotgun (WGS) entry which is preliminary data.</text>
</comment>
<keyword evidence="2" id="KW-0949">S-adenosyl-L-methionine</keyword>
<dbReference type="GO" id="GO:0016423">
    <property type="term" value="F:tRNA (guanine) methyltransferase activity"/>
    <property type="evidence" value="ECO:0007669"/>
    <property type="project" value="TreeGrafter"/>
</dbReference>
<dbReference type="AlphaFoldDB" id="A0A7K4AJD1"/>
<dbReference type="Gene3D" id="3.40.50.150">
    <property type="entry name" value="Vaccinia Virus protein VP39"/>
    <property type="match status" value="1"/>
</dbReference>
<evidence type="ECO:0000313" key="6">
    <source>
        <dbReference type="Proteomes" id="UP000544742"/>
    </source>
</evidence>